<evidence type="ECO:0000259" key="13">
    <source>
        <dbReference type="Pfam" id="PF02872"/>
    </source>
</evidence>
<dbReference type="InterPro" id="IPR004843">
    <property type="entry name" value="Calcineurin-like_PHP"/>
</dbReference>
<evidence type="ECO:0000256" key="7">
    <source>
        <dbReference type="ARBA" id="ARBA00022729"/>
    </source>
</evidence>
<dbReference type="EC" id="3.1.4.16" evidence="14"/>
<evidence type="ECO:0000256" key="11">
    <source>
        <dbReference type="RuleBase" id="RU362119"/>
    </source>
</evidence>
<dbReference type="InterPro" id="IPR036907">
    <property type="entry name" value="5'-Nucleotdase_C_sf"/>
</dbReference>
<name>A0ABU1ZRE3_9BURK</name>
<dbReference type="InterPro" id="IPR006179">
    <property type="entry name" value="5_nucleotidase/apyrase"/>
</dbReference>
<dbReference type="InterPro" id="IPR041827">
    <property type="entry name" value="CpdB_N"/>
</dbReference>
<evidence type="ECO:0000313" key="15">
    <source>
        <dbReference type="Proteomes" id="UP001268089"/>
    </source>
</evidence>
<dbReference type="RefSeq" id="WP_310344938.1">
    <property type="nucleotide sequence ID" value="NZ_JAVDXO010000009.1"/>
</dbReference>
<dbReference type="SUPFAM" id="SSF55816">
    <property type="entry name" value="5'-nucleotidase (syn. UDP-sugar hydrolase), C-terminal domain"/>
    <property type="match status" value="1"/>
</dbReference>
<dbReference type="NCBIfam" id="NF006938">
    <property type="entry name" value="PRK09420.1"/>
    <property type="match status" value="1"/>
</dbReference>
<dbReference type="PANTHER" id="PTHR11575">
    <property type="entry name" value="5'-NUCLEOTIDASE-RELATED"/>
    <property type="match status" value="1"/>
</dbReference>
<protein>
    <submittedName>
        <fullName evidence="14">2',3'-cyclic-nucleotide 2'-phosphodiesterase/3'-nucleotidase</fullName>
        <ecNumber evidence="14">3.1.3.6</ecNumber>
        <ecNumber evidence="14">3.1.4.16</ecNumber>
    </submittedName>
</protein>
<gene>
    <name evidence="14" type="ORF">J2X15_003422</name>
</gene>
<dbReference type="Pfam" id="PF02872">
    <property type="entry name" value="5_nucleotid_C"/>
    <property type="match status" value="1"/>
</dbReference>
<feature type="domain" description="5'-Nucleotidase C-terminal" evidence="13">
    <location>
        <begin position="385"/>
        <end position="565"/>
    </location>
</feature>
<keyword evidence="9 11" id="KW-0378">Hydrolase</keyword>
<dbReference type="Pfam" id="PF00149">
    <property type="entry name" value="Metallophos"/>
    <property type="match status" value="1"/>
</dbReference>
<evidence type="ECO:0000256" key="9">
    <source>
        <dbReference type="ARBA" id="ARBA00022801"/>
    </source>
</evidence>
<dbReference type="EC" id="3.1.3.6" evidence="14"/>
<evidence type="ECO:0000256" key="6">
    <source>
        <dbReference type="ARBA" id="ARBA00022723"/>
    </source>
</evidence>
<dbReference type="Proteomes" id="UP001268089">
    <property type="component" value="Unassembled WGS sequence"/>
</dbReference>
<proteinExistence type="inferred from homology"/>
<evidence type="ECO:0000313" key="14">
    <source>
        <dbReference type="EMBL" id="MDR7308113.1"/>
    </source>
</evidence>
<evidence type="ECO:0000256" key="10">
    <source>
        <dbReference type="ARBA" id="ARBA00023268"/>
    </source>
</evidence>
<feature type="chain" id="PRO_5045009988" evidence="11">
    <location>
        <begin position="25"/>
        <end position="650"/>
    </location>
</feature>
<dbReference type="SUPFAM" id="SSF56300">
    <property type="entry name" value="Metallo-dependent phosphatases"/>
    <property type="match status" value="1"/>
</dbReference>
<evidence type="ECO:0000256" key="5">
    <source>
        <dbReference type="ARBA" id="ARBA00006654"/>
    </source>
</evidence>
<keyword evidence="6" id="KW-0479">Metal-binding</keyword>
<dbReference type="GO" id="GO:0008254">
    <property type="term" value="F:3'-nucleotidase activity"/>
    <property type="evidence" value="ECO:0007669"/>
    <property type="project" value="UniProtKB-EC"/>
</dbReference>
<evidence type="ECO:0000256" key="3">
    <source>
        <dbReference type="ARBA" id="ARBA00001968"/>
    </source>
</evidence>
<dbReference type="PANTHER" id="PTHR11575:SF6">
    <property type="entry name" value="2',3'-CYCLIC-NUCLEOTIDE 2'-PHOSPHODIESTERASE_3'-NUCLEOTIDASE"/>
    <property type="match status" value="1"/>
</dbReference>
<dbReference type="EMBL" id="JAVDXO010000009">
    <property type="protein sequence ID" value="MDR7308113.1"/>
    <property type="molecule type" value="Genomic_DNA"/>
</dbReference>
<evidence type="ECO:0000256" key="2">
    <source>
        <dbReference type="ARBA" id="ARBA00001730"/>
    </source>
</evidence>
<organism evidence="14 15">
    <name type="scientific">Rhodoferax saidenbachensis</name>
    <dbReference type="NCBI Taxonomy" id="1484693"/>
    <lineage>
        <taxon>Bacteria</taxon>
        <taxon>Pseudomonadati</taxon>
        <taxon>Pseudomonadota</taxon>
        <taxon>Betaproteobacteria</taxon>
        <taxon>Burkholderiales</taxon>
        <taxon>Comamonadaceae</taxon>
        <taxon>Rhodoferax</taxon>
    </lineage>
</organism>
<comment type="catalytic activity">
    <reaction evidence="2">
        <text>a nucleoside 2',3'-cyclic phosphate + H2O = a nucleoside 3'-phosphate + H(+)</text>
        <dbReference type="Rhea" id="RHEA:19621"/>
        <dbReference type="ChEBI" id="CHEBI:15377"/>
        <dbReference type="ChEBI" id="CHEBI:15378"/>
        <dbReference type="ChEBI" id="CHEBI:66949"/>
        <dbReference type="ChEBI" id="CHEBI:66954"/>
        <dbReference type="EC" id="3.1.4.16"/>
    </reaction>
</comment>
<comment type="catalytic activity">
    <reaction evidence="1">
        <text>a ribonucleoside 3'-phosphate + H2O = a ribonucleoside + phosphate</text>
        <dbReference type="Rhea" id="RHEA:10144"/>
        <dbReference type="ChEBI" id="CHEBI:13197"/>
        <dbReference type="ChEBI" id="CHEBI:15377"/>
        <dbReference type="ChEBI" id="CHEBI:18254"/>
        <dbReference type="ChEBI" id="CHEBI:43474"/>
        <dbReference type="EC" id="3.1.3.6"/>
    </reaction>
</comment>
<accession>A0ABU1ZRE3</accession>
<feature type="signal peptide" evidence="11">
    <location>
        <begin position="1"/>
        <end position="24"/>
    </location>
</feature>
<evidence type="ECO:0000256" key="8">
    <source>
        <dbReference type="ARBA" id="ARBA00022741"/>
    </source>
</evidence>
<dbReference type="PROSITE" id="PS00786">
    <property type="entry name" value="5_NUCLEOTIDASE_2"/>
    <property type="match status" value="1"/>
</dbReference>
<keyword evidence="7 11" id="KW-0732">Signal</keyword>
<comment type="similarity">
    <text evidence="5 11">Belongs to the 5'-nucleotidase family.</text>
</comment>
<comment type="subcellular location">
    <subcellularLocation>
        <location evidence="4">Cell envelope</location>
    </subcellularLocation>
</comment>
<dbReference type="InterPro" id="IPR029052">
    <property type="entry name" value="Metallo-depent_PP-like"/>
</dbReference>
<comment type="cofactor">
    <cofactor evidence="3">
        <name>a divalent metal cation</name>
        <dbReference type="ChEBI" id="CHEBI:60240"/>
    </cofactor>
</comment>
<sequence>MTFPSSLRLASALLLAALGTAANAEQLKLRILETTDVHINLLSYDYYQDKPTDQYGLARAISLIKAARSETPNSLLFDNGDLLQGNPLGDVVARVAPLQPGQTHPAYKVMNPLGYDAANLGNHEFNYGLDFLRRSIAGAAFPYVNANVLLADGKQDSATPTHAFTPYVLLDRRFKDASGKEQKLRVGVIGFVPPQIMQWDKANLDGKVVTRDMVDMAQRYVPEMRAKGAQLVIAIPHSGFEKGEIGSFAENAVSRLAEVPGVDAILFGHAHAEFPGKAFADYPKVDIARGTINGVPAVMPGRWGDHLGVIDLTLDNSSGSWKVVGSQAAIRPIFDRAAKQSLATEDPMVMQLIGAEHQRTLDYVRNKVALSSAPIYSYFAQVADDPSIQIVSNAQIAYVKRAMQGTDYEKYPVLSAAAPFKAGGRQGWNYYTDIPAGPLAIKHMADLYIYPNTLKAMLITGAEVREWLEMSAGQFLRIDPKGPARQPLINDAFPSYNFDVIDGVQYEIDVSQSARYDAKGQLANPDAHRIRKLLFEGKPIVDTARFVVATNNYRAFGGGNFPGLKADKVVLDAPDENRQALVEYLRMSDKLAADHTVNPTADGNWRIARIPGVHPTFLSGSAASRFLGQHSEIRLVQDNGDGSALYELVD</sequence>
<comment type="caution">
    <text evidence="14">The sequence shown here is derived from an EMBL/GenBank/DDBJ whole genome shotgun (WGS) entry which is preliminary data.</text>
</comment>
<evidence type="ECO:0000256" key="1">
    <source>
        <dbReference type="ARBA" id="ARBA00000527"/>
    </source>
</evidence>
<dbReference type="CDD" id="cd07410">
    <property type="entry name" value="MPP_CpdB_N"/>
    <property type="match status" value="1"/>
</dbReference>
<dbReference type="InterPro" id="IPR006146">
    <property type="entry name" value="5'-Nucleotdase_CS"/>
</dbReference>
<dbReference type="Gene3D" id="3.60.21.10">
    <property type="match status" value="1"/>
</dbReference>
<evidence type="ECO:0000256" key="4">
    <source>
        <dbReference type="ARBA" id="ARBA00004196"/>
    </source>
</evidence>
<keyword evidence="10" id="KW-0511">Multifunctional enzyme</keyword>
<dbReference type="GO" id="GO:0008663">
    <property type="term" value="F:2',3'-cyclic-nucleotide 2'-phosphodiesterase activity"/>
    <property type="evidence" value="ECO:0007669"/>
    <property type="project" value="UniProtKB-EC"/>
</dbReference>
<keyword evidence="8 11" id="KW-0547">Nucleotide-binding</keyword>
<dbReference type="InterPro" id="IPR008334">
    <property type="entry name" value="5'-Nucleotdase_C"/>
</dbReference>
<feature type="domain" description="Calcineurin-like phosphoesterase" evidence="12">
    <location>
        <begin position="29"/>
        <end position="272"/>
    </location>
</feature>
<reference evidence="14 15" key="1">
    <citation type="submission" date="2023-07" db="EMBL/GenBank/DDBJ databases">
        <title>Sorghum-associated microbial communities from plants grown in Nebraska, USA.</title>
        <authorList>
            <person name="Schachtman D."/>
        </authorList>
    </citation>
    <scope>NUCLEOTIDE SEQUENCE [LARGE SCALE GENOMIC DNA]</scope>
    <source>
        <strain evidence="14 15">BE308</strain>
    </source>
</reference>
<dbReference type="Gene3D" id="3.90.780.10">
    <property type="entry name" value="5'-Nucleotidase, C-terminal domain"/>
    <property type="match status" value="1"/>
</dbReference>
<evidence type="ECO:0000259" key="12">
    <source>
        <dbReference type="Pfam" id="PF00149"/>
    </source>
</evidence>
<keyword evidence="15" id="KW-1185">Reference proteome</keyword>
<dbReference type="PRINTS" id="PR01607">
    <property type="entry name" value="APYRASEFAMLY"/>
</dbReference>